<keyword evidence="10" id="KW-1185">Reference proteome</keyword>
<protein>
    <submittedName>
        <fullName evidence="9">RagB/SusD family nutrient uptake outer membrane protein</fullName>
    </submittedName>
</protein>
<dbReference type="Pfam" id="PF14322">
    <property type="entry name" value="SusD-like_3"/>
    <property type="match status" value="1"/>
</dbReference>
<evidence type="ECO:0000256" key="3">
    <source>
        <dbReference type="ARBA" id="ARBA00022729"/>
    </source>
</evidence>
<comment type="subcellular location">
    <subcellularLocation>
        <location evidence="1">Cell outer membrane</location>
    </subcellularLocation>
</comment>
<evidence type="ECO:0000313" key="10">
    <source>
        <dbReference type="Proteomes" id="UP001501207"/>
    </source>
</evidence>
<feature type="signal peptide" evidence="6">
    <location>
        <begin position="1"/>
        <end position="23"/>
    </location>
</feature>
<dbReference type="Proteomes" id="UP001501207">
    <property type="component" value="Unassembled WGS sequence"/>
</dbReference>
<keyword evidence="5" id="KW-0998">Cell outer membrane</keyword>
<dbReference type="PROSITE" id="PS51257">
    <property type="entry name" value="PROKAR_LIPOPROTEIN"/>
    <property type="match status" value="1"/>
</dbReference>
<evidence type="ECO:0000259" key="7">
    <source>
        <dbReference type="Pfam" id="PF07980"/>
    </source>
</evidence>
<dbReference type="SUPFAM" id="SSF48452">
    <property type="entry name" value="TPR-like"/>
    <property type="match status" value="1"/>
</dbReference>
<feature type="domain" description="RagB/SusD" evidence="7">
    <location>
        <begin position="363"/>
        <end position="499"/>
    </location>
</feature>
<evidence type="ECO:0000256" key="2">
    <source>
        <dbReference type="ARBA" id="ARBA00006275"/>
    </source>
</evidence>
<evidence type="ECO:0000259" key="8">
    <source>
        <dbReference type="Pfam" id="PF14322"/>
    </source>
</evidence>
<sequence length="499" mass="55910">MKIKIKSMKAYALVLLLTGGVFAGGCKKALEENPKTFISPDQFFTTADQCTQAVNGAYSSLYNLYTNTTFWASSEEGTDLTITADANNLIPNNYTMSSGSVFVSFWGSMYSAIKNDNMIINRISKAPIDESLKARLIGETKFLRALWYFTLTNTWGDVPLWIDELDVDAVSSLPRSSVADVRAQMIKDLTDAAAALPLSYDPADVGRVTKGAALTLLAKVYLYNKDWANAQKAALQVVQSNQYALLTDYSNLFDMQERYNDNKESIFEVHFQRIAASGTNVKIHNLVSYYMMARDAGANTYAGVDFGSNVVITGWYVFIPTMRLVSMFEDNDLRKNVVLGYGYNGQTFNRWPKPDGRPWFGPKFWDLNANSTASGKDLYVLRYADVLLMLAEAYNEQGNTTESLKYINQIRERAGLADLSGVSQEGIRTELFKERAIEFVGEFQRRYDLVRWGKLEDAVKSVADENTVGAANFKSYMKLYPISADEIIKDPNLTQNPGY</sequence>
<dbReference type="Gene3D" id="1.25.40.390">
    <property type="match status" value="1"/>
</dbReference>
<dbReference type="InterPro" id="IPR012944">
    <property type="entry name" value="SusD_RagB_dom"/>
</dbReference>
<name>A0ABP8FMZ2_9BACT</name>
<keyword evidence="3 6" id="KW-0732">Signal</keyword>
<evidence type="ECO:0000256" key="4">
    <source>
        <dbReference type="ARBA" id="ARBA00023136"/>
    </source>
</evidence>
<reference evidence="10" key="1">
    <citation type="journal article" date="2019" name="Int. J. Syst. Evol. Microbiol.">
        <title>The Global Catalogue of Microorganisms (GCM) 10K type strain sequencing project: providing services to taxonomists for standard genome sequencing and annotation.</title>
        <authorList>
            <consortium name="The Broad Institute Genomics Platform"/>
            <consortium name="The Broad Institute Genome Sequencing Center for Infectious Disease"/>
            <person name="Wu L."/>
            <person name="Ma J."/>
        </authorList>
    </citation>
    <scope>NUCLEOTIDE SEQUENCE [LARGE SCALE GENOMIC DNA]</scope>
    <source>
        <strain evidence="10">JCM 17664</strain>
    </source>
</reference>
<keyword evidence="4" id="KW-0472">Membrane</keyword>
<evidence type="ECO:0000313" key="9">
    <source>
        <dbReference type="EMBL" id="GAA4307406.1"/>
    </source>
</evidence>
<evidence type="ECO:0000256" key="1">
    <source>
        <dbReference type="ARBA" id="ARBA00004442"/>
    </source>
</evidence>
<dbReference type="EMBL" id="BAABFN010000002">
    <property type="protein sequence ID" value="GAA4307406.1"/>
    <property type="molecule type" value="Genomic_DNA"/>
</dbReference>
<comment type="similarity">
    <text evidence="2">Belongs to the SusD family.</text>
</comment>
<dbReference type="Pfam" id="PF07980">
    <property type="entry name" value="SusD_RagB"/>
    <property type="match status" value="1"/>
</dbReference>
<organism evidence="9 10">
    <name type="scientific">Compostibacter hankyongensis</name>
    <dbReference type="NCBI Taxonomy" id="1007089"/>
    <lineage>
        <taxon>Bacteria</taxon>
        <taxon>Pseudomonadati</taxon>
        <taxon>Bacteroidota</taxon>
        <taxon>Chitinophagia</taxon>
        <taxon>Chitinophagales</taxon>
        <taxon>Chitinophagaceae</taxon>
        <taxon>Compostibacter</taxon>
    </lineage>
</organism>
<accession>A0ABP8FMZ2</accession>
<comment type="caution">
    <text evidence="9">The sequence shown here is derived from an EMBL/GenBank/DDBJ whole genome shotgun (WGS) entry which is preliminary data.</text>
</comment>
<feature type="chain" id="PRO_5046021502" evidence="6">
    <location>
        <begin position="24"/>
        <end position="499"/>
    </location>
</feature>
<gene>
    <name evidence="9" type="ORF">GCM10023143_13920</name>
</gene>
<dbReference type="InterPro" id="IPR033985">
    <property type="entry name" value="SusD-like_N"/>
</dbReference>
<feature type="domain" description="SusD-like N-terminal" evidence="8">
    <location>
        <begin position="48"/>
        <end position="222"/>
    </location>
</feature>
<evidence type="ECO:0000256" key="5">
    <source>
        <dbReference type="ARBA" id="ARBA00023237"/>
    </source>
</evidence>
<evidence type="ECO:0000256" key="6">
    <source>
        <dbReference type="SAM" id="SignalP"/>
    </source>
</evidence>
<dbReference type="CDD" id="cd08977">
    <property type="entry name" value="SusD"/>
    <property type="match status" value="1"/>
</dbReference>
<dbReference type="InterPro" id="IPR011990">
    <property type="entry name" value="TPR-like_helical_dom_sf"/>
</dbReference>
<proteinExistence type="inferred from homology"/>